<dbReference type="EMBL" id="KN832979">
    <property type="protein sequence ID" value="KIM87463.1"/>
    <property type="molecule type" value="Genomic_DNA"/>
</dbReference>
<evidence type="ECO:0000313" key="3">
    <source>
        <dbReference type="Proteomes" id="UP000054166"/>
    </source>
</evidence>
<keyword evidence="3" id="KW-1185">Reference proteome</keyword>
<dbReference type="AlphaFoldDB" id="A0A0C3BLX4"/>
<reference evidence="2 3" key="1">
    <citation type="submission" date="2014-04" db="EMBL/GenBank/DDBJ databases">
        <authorList>
            <consortium name="DOE Joint Genome Institute"/>
            <person name="Kuo A."/>
            <person name="Tarkka M."/>
            <person name="Buscot F."/>
            <person name="Kohler A."/>
            <person name="Nagy L.G."/>
            <person name="Floudas D."/>
            <person name="Copeland A."/>
            <person name="Barry K.W."/>
            <person name="Cichocki N."/>
            <person name="Veneault-Fourrey C."/>
            <person name="LaButti K."/>
            <person name="Lindquist E.A."/>
            <person name="Lipzen A."/>
            <person name="Lundell T."/>
            <person name="Morin E."/>
            <person name="Murat C."/>
            <person name="Sun H."/>
            <person name="Tunlid A."/>
            <person name="Henrissat B."/>
            <person name="Grigoriev I.V."/>
            <person name="Hibbett D.S."/>
            <person name="Martin F."/>
            <person name="Nordberg H.P."/>
            <person name="Cantor M.N."/>
            <person name="Hua S.X."/>
        </authorList>
    </citation>
    <scope>NUCLEOTIDE SEQUENCE [LARGE SCALE GENOMIC DNA]</scope>
    <source>
        <strain evidence="2 3">F 1598</strain>
    </source>
</reference>
<name>A0A0C3BLX4_PILCF</name>
<dbReference type="Proteomes" id="UP000054166">
    <property type="component" value="Unassembled WGS sequence"/>
</dbReference>
<accession>A0A0C3BLX4</accession>
<gene>
    <name evidence="2" type="ORF">PILCRDRAFT_277740</name>
</gene>
<keyword evidence="1" id="KW-0732">Signal</keyword>
<evidence type="ECO:0000256" key="1">
    <source>
        <dbReference type="SAM" id="SignalP"/>
    </source>
</evidence>
<feature type="signal peptide" evidence="1">
    <location>
        <begin position="1"/>
        <end position="18"/>
    </location>
</feature>
<sequence>MFLHVLCCQFLAANNILCCDTVSHTFYRVNMNGATASTIQEEQRHLSIDAGETCTRLVIVLGDPLCYKEILTWRGEPAESLINLLQTHLVCFPPESPNRRLFLSVLLKLSQRSGMFGPKRCSANRDRSSRRR</sequence>
<dbReference type="InParanoid" id="A0A0C3BLX4"/>
<protein>
    <submittedName>
        <fullName evidence="2">Uncharacterized protein</fullName>
    </submittedName>
</protein>
<organism evidence="2 3">
    <name type="scientific">Piloderma croceum (strain F 1598)</name>
    <dbReference type="NCBI Taxonomy" id="765440"/>
    <lineage>
        <taxon>Eukaryota</taxon>
        <taxon>Fungi</taxon>
        <taxon>Dikarya</taxon>
        <taxon>Basidiomycota</taxon>
        <taxon>Agaricomycotina</taxon>
        <taxon>Agaricomycetes</taxon>
        <taxon>Agaricomycetidae</taxon>
        <taxon>Atheliales</taxon>
        <taxon>Atheliaceae</taxon>
        <taxon>Piloderma</taxon>
    </lineage>
</organism>
<feature type="chain" id="PRO_5002161727" evidence="1">
    <location>
        <begin position="19"/>
        <end position="132"/>
    </location>
</feature>
<reference evidence="3" key="2">
    <citation type="submission" date="2015-01" db="EMBL/GenBank/DDBJ databases">
        <title>Evolutionary Origins and Diversification of the Mycorrhizal Mutualists.</title>
        <authorList>
            <consortium name="DOE Joint Genome Institute"/>
            <consortium name="Mycorrhizal Genomics Consortium"/>
            <person name="Kohler A."/>
            <person name="Kuo A."/>
            <person name="Nagy L.G."/>
            <person name="Floudas D."/>
            <person name="Copeland A."/>
            <person name="Barry K.W."/>
            <person name="Cichocki N."/>
            <person name="Veneault-Fourrey C."/>
            <person name="LaButti K."/>
            <person name="Lindquist E.A."/>
            <person name="Lipzen A."/>
            <person name="Lundell T."/>
            <person name="Morin E."/>
            <person name="Murat C."/>
            <person name="Riley R."/>
            <person name="Ohm R."/>
            <person name="Sun H."/>
            <person name="Tunlid A."/>
            <person name="Henrissat B."/>
            <person name="Grigoriev I.V."/>
            <person name="Hibbett D.S."/>
            <person name="Martin F."/>
        </authorList>
    </citation>
    <scope>NUCLEOTIDE SEQUENCE [LARGE SCALE GENOMIC DNA]</scope>
    <source>
        <strain evidence="3">F 1598</strain>
    </source>
</reference>
<dbReference type="HOGENOM" id="CLU_1917838_0_0_1"/>
<evidence type="ECO:0000313" key="2">
    <source>
        <dbReference type="EMBL" id="KIM87463.1"/>
    </source>
</evidence>
<proteinExistence type="predicted"/>